<evidence type="ECO:0000313" key="1">
    <source>
        <dbReference type="EMBL" id="OCT68216.1"/>
    </source>
</evidence>
<dbReference type="EMBL" id="CM004480">
    <property type="protein sequence ID" value="OCT68216.1"/>
    <property type="molecule type" value="Genomic_DNA"/>
</dbReference>
<proteinExistence type="predicted"/>
<dbReference type="AlphaFoldDB" id="A0A974C7X6"/>
<organism evidence="1 2">
    <name type="scientific">Xenopus laevis</name>
    <name type="common">African clawed frog</name>
    <dbReference type="NCBI Taxonomy" id="8355"/>
    <lineage>
        <taxon>Eukaryota</taxon>
        <taxon>Metazoa</taxon>
        <taxon>Chordata</taxon>
        <taxon>Craniata</taxon>
        <taxon>Vertebrata</taxon>
        <taxon>Euteleostomi</taxon>
        <taxon>Amphibia</taxon>
        <taxon>Batrachia</taxon>
        <taxon>Anura</taxon>
        <taxon>Pipoidea</taxon>
        <taxon>Pipidae</taxon>
        <taxon>Xenopodinae</taxon>
        <taxon>Xenopus</taxon>
        <taxon>Xenopus</taxon>
    </lineage>
</organism>
<protein>
    <recommendedName>
        <fullName evidence="3">Reverse transcriptase domain-containing protein</fullName>
    </recommendedName>
</protein>
<evidence type="ECO:0008006" key="3">
    <source>
        <dbReference type="Google" id="ProtNLM"/>
    </source>
</evidence>
<accession>A0A974C7X6</accession>
<evidence type="ECO:0000313" key="2">
    <source>
        <dbReference type="Proteomes" id="UP000694892"/>
    </source>
</evidence>
<sequence>MDVESLYPNIPHEDGIAACQHFLEKNHMPTVPTLQLIRFILTHNYFSLGDAIYLQLIWEMTYLSYGQHQKKNYWHSTRDLTNSTPPSTLPLTTLTHTSISRIQPNSLYYLYI</sequence>
<name>A0A974C7X6_XENLA</name>
<reference evidence="2" key="1">
    <citation type="journal article" date="2016" name="Nature">
        <title>Genome evolution in the allotetraploid frog Xenopus laevis.</title>
        <authorList>
            <person name="Session A.M."/>
            <person name="Uno Y."/>
            <person name="Kwon T."/>
            <person name="Chapman J.A."/>
            <person name="Toyoda A."/>
            <person name="Takahashi S."/>
            <person name="Fukui A."/>
            <person name="Hikosaka A."/>
            <person name="Suzuki A."/>
            <person name="Kondo M."/>
            <person name="van Heeringen S.J."/>
            <person name="Quigley I."/>
            <person name="Heinz S."/>
            <person name="Ogino H."/>
            <person name="Ochi H."/>
            <person name="Hellsten U."/>
            <person name="Lyons J.B."/>
            <person name="Simakov O."/>
            <person name="Putnam N."/>
            <person name="Stites J."/>
            <person name="Kuroki Y."/>
            <person name="Tanaka T."/>
            <person name="Michiue T."/>
            <person name="Watanabe M."/>
            <person name="Bogdanovic O."/>
            <person name="Lister R."/>
            <person name="Georgiou G."/>
            <person name="Paranjpe S.S."/>
            <person name="van Kruijsbergen I."/>
            <person name="Shu S."/>
            <person name="Carlson J."/>
            <person name="Kinoshita T."/>
            <person name="Ohta Y."/>
            <person name="Mawaribuchi S."/>
            <person name="Jenkins J."/>
            <person name="Grimwood J."/>
            <person name="Schmutz J."/>
            <person name="Mitros T."/>
            <person name="Mozaffari S.V."/>
            <person name="Suzuki Y."/>
            <person name="Haramoto Y."/>
            <person name="Yamamoto T.S."/>
            <person name="Takagi C."/>
            <person name="Heald R."/>
            <person name="Miller K."/>
            <person name="Haudenschild C."/>
            <person name="Kitzman J."/>
            <person name="Nakayama T."/>
            <person name="Izutsu Y."/>
            <person name="Robert J."/>
            <person name="Fortriede J."/>
            <person name="Burns K."/>
            <person name="Lotay V."/>
            <person name="Karimi K."/>
            <person name="Yasuoka Y."/>
            <person name="Dichmann D.S."/>
            <person name="Flajnik M.F."/>
            <person name="Houston D.W."/>
            <person name="Shendure J."/>
            <person name="DuPasquier L."/>
            <person name="Vize P.D."/>
            <person name="Zorn A.M."/>
            <person name="Ito M."/>
            <person name="Marcotte E.M."/>
            <person name="Wallingford J.B."/>
            <person name="Ito Y."/>
            <person name="Asashima M."/>
            <person name="Ueno N."/>
            <person name="Matsuda Y."/>
            <person name="Veenstra G.J."/>
            <person name="Fujiyama A."/>
            <person name="Harland R.M."/>
            <person name="Taira M."/>
            <person name="Rokhsar D.S."/>
        </authorList>
    </citation>
    <scope>NUCLEOTIDE SEQUENCE [LARGE SCALE GENOMIC DNA]</scope>
    <source>
        <strain evidence="2">J</strain>
    </source>
</reference>
<gene>
    <name evidence="1" type="ORF">XELAEV_18039513mg</name>
</gene>
<dbReference type="Proteomes" id="UP000694892">
    <property type="component" value="Chromosome 8L"/>
</dbReference>